<evidence type="ECO:0000256" key="1">
    <source>
        <dbReference type="SAM" id="Phobius"/>
    </source>
</evidence>
<evidence type="ECO:0000313" key="3">
    <source>
        <dbReference type="Proteomes" id="UP000313359"/>
    </source>
</evidence>
<keyword evidence="1" id="KW-0472">Membrane</keyword>
<feature type="transmembrane region" description="Helical" evidence="1">
    <location>
        <begin position="12"/>
        <end position="31"/>
    </location>
</feature>
<dbReference type="AlphaFoldDB" id="A0A5C2SM37"/>
<dbReference type="Proteomes" id="UP000313359">
    <property type="component" value="Unassembled WGS sequence"/>
</dbReference>
<sequence length="137" mass="15452">MPGVEFVRPRHAFPLFLSALFLFLSSLSSLSSLSLPSLFPLSLLFPPSVFLLHMLVLDSRSAPRPRPIRARSTRQQVATLLCRSSPHRLRRFLFTLLECRTHHSHSKYPKCACGLGNTSITMSTAPRVLYHVEPDLV</sequence>
<keyword evidence="1" id="KW-0812">Transmembrane</keyword>
<reference evidence="2" key="1">
    <citation type="journal article" date="2018" name="Genome Biol. Evol.">
        <title>Genomics and development of Lentinus tigrinus, a white-rot wood-decaying mushroom with dimorphic fruiting bodies.</title>
        <authorList>
            <person name="Wu B."/>
            <person name="Xu Z."/>
            <person name="Knudson A."/>
            <person name="Carlson A."/>
            <person name="Chen N."/>
            <person name="Kovaka S."/>
            <person name="LaButti K."/>
            <person name="Lipzen A."/>
            <person name="Pennachio C."/>
            <person name="Riley R."/>
            <person name="Schakwitz W."/>
            <person name="Umezawa K."/>
            <person name="Ohm R.A."/>
            <person name="Grigoriev I.V."/>
            <person name="Nagy L.G."/>
            <person name="Gibbons J."/>
            <person name="Hibbett D."/>
        </authorList>
    </citation>
    <scope>NUCLEOTIDE SEQUENCE [LARGE SCALE GENOMIC DNA]</scope>
    <source>
        <strain evidence="2">ALCF2SS1-6</strain>
    </source>
</reference>
<evidence type="ECO:0000313" key="2">
    <source>
        <dbReference type="EMBL" id="RPD62536.1"/>
    </source>
</evidence>
<keyword evidence="3" id="KW-1185">Reference proteome</keyword>
<keyword evidence="1" id="KW-1133">Transmembrane helix</keyword>
<gene>
    <name evidence="2" type="ORF">L227DRAFT_428908</name>
</gene>
<organism evidence="2 3">
    <name type="scientific">Lentinus tigrinus ALCF2SS1-6</name>
    <dbReference type="NCBI Taxonomy" id="1328759"/>
    <lineage>
        <taxon>Eukaryota</taxon>
        <taxon>Fungi</taxon>
        <taxon>Dikarya</taxon>
        <taxon>Basidiomycota</taxon>
        <taxon>Agaricomycotina</taxon>
        <taxon>Agaricomycetes</taxon>
        <taxon>Polyporales</taxon>
        <taxon>Polyporaceae</taxon>
        <taxon>Lentinus</taxon>
    </lineage>
</organism>
<dbReference type="EMBL" id="ML122258">
    <property type="protein sequence ID" value="RPD62536.1"/>
    <property type="molecule type" value="Genomic_DNA"/>
</dbReference>
<name>A0A5C2SM37_9APHY</name>
<proteinExistence type="predicted"/>
<accession>A0A5C2SM37</accession>
<protein>
    <submittedName>
        <fullName evidence="2">Uncharacterized protein</fullName>
    </submittedName>
</protein>